<evidence type="ECO:0000256" key="2">
    <source>
        <dbReference type="SAM" id="Phobius"/>
    </source>
</evidence>
<dbReference type="EMBL" id="BMKM01000003">
    <property type="protein sequence ID" value="GGE18437.1"/>
    <property type="molecule type" value="Genomic_DNA"/>
</dbReference>
<feature type="domain" description="Conjugative transposon TraM C-terminal" evidence="3">
    <location>
        <begin position="271"/>
        <end position="414"/>
    </location>
</feature>
<dbReference type="Proteomes" id="UP000614460">
    <property type="component" value="Unassembled WGS sequence"/>
</dbReference>
<feature type="region of interest" description="Disordered" evidence="1">
    <location>
        <begin position="113"/>
        <end position="132"/>
    </location>
</feature>
<comment type="caution">
    <text evidence="4">The sequence shown here is derived from an EMBL/GenBank/DDBJ whole genome shotgun (WGS) entry which is preliminary data.</text>
</comment>
<accession>A0A8H9FZJ5</accession>
<keyword evidence="2" id="KW-1133">Transmembrane helix</keyword>
<gene>
    <name evidence="4" type="ORF">GCM10011516_15120</name>
</gene>
<evidence type="ECO:0000313" key="5">
    <source>
        <dbReference type="Proteomes" id="UP000614460"/>
    </source>
</evidence>
<proteinExistence type="predicted"/>
<dbReference type="RefSeq" id="WP_182498423.1">
    <property type="nucleotide sequence ID" value="NZ_BMKM01000003.1"/>
</dbReference>
<reference evidence="4" key="1">
    <citation type="journal article" date="2014" name="Int. J. Syst. Evol. Microbiol.">
        <title>Complete genome sequence of Corynebacterium casei LMG S-19264T (=DSM 44701T), isolated from a smear-ripened cheese.</title>
        <authorList>
            <consortium name="US DOE Joint Genome Institute (JGI-PGF)"/>
            <person name="Walter F."/>
            <person name="Albersmeier A."/>
            <person name="Kalinowski J."/>
            <person name="Ruckert C."/>
        </authorList>
    </citation>
    <scope>NUCLEOTIDE SEQUENCE</scope>
    <source>
        <strain evidence="4">CGMCC 1.15966</strain>
    </source>
</reference>
<organism evidence="4 5">
    <name type="scientific">Sphingobacterium cellulitidis</name>
    <dbReference type="NCBI Taxonomy" id="1768011"/>
    <lineage>
        <taxon>Bacteria</taxon>
        <taxon>Pseudomonadati</taxon>
        <taxon>Bacteroidota</taxon>
        <taxon>Sphingobacteriia</taxon>
        <taxon>Sphingobacteriales</taxon>
        <taxon>Sphingobacteriaceae</taxon>
        <taxon>Sphingobacterium</taxon>
    </lineage>
</organism>
<feature type="region of interest" description="Disordered" evidence="1">
    <location>
        <begin position="149"/>
        <end position="171"/>
    </location>
</feature>
<evidence type="ECO:0000256" key="1">
    <source>
        <dbReference type="SAM" id="MobiDB-lite"/>
    </source>
</evidence>
<keyword evidence="2" id="KW-0812">Transmembrane</keyword>
<protein>
    <recommendedName>
        <fullName evidence="3">Conjugative transposon TraM C-terminal domain-containing protein</fullName>
    </recommendedName>
</protein>
<sequence>MMHAREKSAAEVRRQKRIWLLLPVMVIPFTTLGFWSFEGGSLDNGTDKEAASGKLILQVPGAQVNEDEKISKMELYRKQDQEMLGNSEAFTPAGDLFAGSFDPYGVLTDVQKAPNEMPSDFSKPVGGNSGGSREREIYQRLALLQEQLQQQEARPHASLDQRDDFPQSGLSDDIDKLDEMMQSMVSPSGEDQELKQVSGILEKILEIQNPERRQAQIRDSLLMHRPAVYPIKALEKGAELGFLGPQDSLSTSGFYSFSAGGSALGESEQGICAVVHGSQILVNGSTVKLRLTQKVSIGGQTLAKDHFVNGVARLQGDRLQVSIKSILVGQSVFPVDLELYDMDGLEGIYIPGSIDRDVAKNAMDRSIQGLDLRSLDLSLGAQVVSSGVDAAKNLLSQKAKLVRVTVRDGYQVVLQQKQ</sequence>
<dbReference type="InterPro" id="IPR055407">
    <property type="entry name" value="TraM_C"/>
</dbReference>
<feature type="transmembrane region" description="Helical" evidence="2">
    <location>
        <begin position="20"/>
        <end position="37"/>
    </location>
</feature>
<keyword evidence="5" id="KW-1185">Reference proteome</keyword>
<evidence type="ECO:0000259" key="3">
    <source>
        <dbReference type="Pfam" id="PF12508"/>
    </source>
</evidence>
<dbReference type="AlphaFoldDB" id="A0A8H9FZJ5"/>
<evidence type="ECO:0000313" key="4">
    <source>
        <dbReference type="EMBL" id="GGE18437.1"/>
    </source>
</evidence>
<name>A0A8H9FZJ5_9SPHI</name>
<dbReference type="Pfam" id="PF12508">
    <property type="entry name" value="Transposon_TraM"/>
    <property type="match status" value="1"/>
</dbReference>
<dbReference type="InterPro" id="IPR022187">
    <property type="entry name" value="Conjug_transposon_TraM"/>
</dbReference>
<dbReference type="NCBIfam" id="TIGR03779">
    <property type="entry name" value="Bac_Flav_CT_M"/>
    <property type="match status" value="1"/>
</dbReference>
<reference evidence="4" key="2">
    <citation type="submission" date="2020-09" db="EMBL/GenBank/DDBJ databases">
        <authorList>
            <person name="Sun Q."/>
            <person name="Zhou Y."/>
        </authorList>
    </citation>
    <scope>NUCLEOTIDE SEQUENCE</scope>
    <source>
        <strain evidence="4">CGMCC 1.15966</strain>
    </source>
</reference>
<keyword evidence="2" id="KW-0472">Membrane</keyword>
<feature type="compositionally biased region" description="Basic and acidic residues" evidence="1">
    <location>
        <begin position="153"/>
        <end position="165"/>
    </location>
</feature>